<name>A0ABN3GCY4_9PSEU</name>
<dbReference type="InterPro" id="IPR054612">
    <property type="entry name" value="Phage_capsid-like_C"/>
</dbReference>
<dbReference type="Proteomes" id="UP001501218">
    <property type="component" value="Unassembled WGS sequence"/>
</dbReference>
<organism evidence="3 4">
    <name type="scientific">Saccharopolyspora halophila</name>
    <dbReference type="NCBI Taxonomy" id="405551"/>
    <lineage>
        <taxon>Bacteria</taxon>
        <taxon>Bacillati</taxon>
        <taxon>Actinomycetota</taxon>
        <taxon>Actinomycetes</taxon>
        <taxon>Pseudonocardiales</taxon>
        <taxon>Pseudonocardiaceae</taxon>
        <taxon>Saccharopolyspora</taxon>
    </lineage>
</organism>
<dbReference type="EMBL" id="BAAARA010000008">
    <property type="protein sequence ID" value="GAA2348832.1"/>
    <property type="molecule type" value="Genomic_DNA"/>
</dbReference>
<comment type="subcellular location">
    <subcellularLocation>
        <location evidence="1">Virion</location>
    </subcellularLocation>
</comment>
<proteinExistence type="predicted"/>
<evidence type="ECO:0000313" key="3">
    <source>
        <dbReference type="EMBL" id="GAA2348832.1"/>
    </source>
</evidence>
<evidence type="ECO:0000256" key="1">
    <source>
        <dbReference type="ARBA" id="ARBA00004328"/>
    </source>
</evidence>
<dbReference type="SUPFAM" id="SSF56563">
    <property type="entry name" value="Major capsid protein gp5"/>
    <property type="match status" value="1"/>
</dbReference>
<evidence type="ECO:0000313" key="4">
    <source>
        <dbReference type="Proteomes" id="UP001501218"/>
    </source>
</evidence>
<reference evidence="3 4" key="1">
    <citation type="journal article" date="2019" name="Int. J. Syst. Evol. Microbiol.">
        <title>The Global Catalogue of Microorganisms (GCM) 10K type strain sequencing project: providing services to taxonomists for standard genome sequencing and annotation.</title>
        <authorList>
            <consortium name="The Broad Institute Genomics Platform"/>
            <consortium name="The Broad Institute Genome Sequencing Center for Infectious Disease"/>
            <person name="Wu L."/>
            <person name="Ma J."/>
        </authorList>
    </citation>
    <scope>NUCLEOTIDE SEQUENCE [LARGE SCALE GENOMIC DNA]</scope>
    <source>
        <strain evidence="3 4">JCM 16221</strain>
    </source>
</reference>
<sequence length="301" mass="31979">MTWLTNTRPNDGGAVAPPQHPDYFFEHLYAQSVGLRSGFRQVRTNRAQIEIPRLLADGTANWTTEGSEIATSDPTADVLTAIPQKLAALSYQSNELVSDSNPSSQDMVAESLARAISLKLDLGFFEGSGTAPEITGLKNQPGIQTLDMGTDGAAISNLDPFADALGMLSGVNAEPGAIVMHPRTWRAITKLKETGTSNKPLITDGSGSPTERMSRAIYGVPVLLTSQISTTETHGTSTDATSVYVYEPSQVVAVMREGAQIDVDTSTAFSSDRTAVRVTMRADMVLPNPEAVVRIAGVVPA</sequence>
<dbReference type="NCBIfam" id="TIGR01554">
    <property type="entry name" value="major_cap_HK97"/>
    <property type="match status" value="1"/>
</dbReference>
<feature type="domain" description="Phage capsid-like C-terminal" evidence="2">
    <location>
        <begin position="12"/>
        <end position="295"/>
    </location>
</feature>
<dbReference type="Pfam" id="PF05065">
    <property type="entry name" value="Phage_capsid"/>
    <property type="match status" value="1"/>
</dbReference>
<comment type="caution">
    <text evidence="3">The sequence shown here is derived from an EMBL/GenBank/DDBJ whole genome shotgun (WGS) entry which is preliminary data.</text>
</comment>
<gene>
    <name evidence="3" type="ORF">GCM10009854_27900</name>
</gene>
<keyword evidence="4" id="KW-1185">Reference proteome</keyword>
<protein>
    <recommendedName>
        <fullName evidence="2">Phage capsid-like C-terminal domain-containing protein</fullName>
    </recommendedName>
</protein>
<dbReference type="Gene3D" id="3.30.2320.10">
    <property type="entry name" value="hypothetical protein PF0899 domain"/>
    <property type="match status" value="1"/>
</dbReference>
<accession>A0ABN3GCY4</accession>
<dbReference type="InterPro" id="IPR024455">
    <property type="entry name" value="Phage_capsid"/>
</dbReference>
<dbReference type="RefSeq" id="WP_344131383.1">
    <property type="nucleotide sequence ID" value="NZ_BAAARA010000008.1"/>
</dbReference>
<evidence type="ECO:0000259" key="2">
    <source>
        <dbReference type="Pfam" id="PF05065"/>
    </source>
</evidence>
<dbReference type="Gene3D" id="3.30.2400.10">
    <property type="entry name" value="Major capsid protein gp5"/>
    <property type="match status" value="1"/>
</dbReference>